<gene>
    <name evidence="1" type="ORF">OIU77_016112</name>
</gene>
<accession>A0ABQ8ZJE0</accession>
<evidence type="ECO:0000313" key="1">
    <source>
        <dbReference type="EMBL" id="KAJ6301939.1"/>
    </source>
</evidence>
<organism evidence="1 2">
    <name type="scientific">Salix suchowensis</name>
    <dbReference type="NCBI Taxonomy" id="1278906"/>
    <lineage>
        <taxon>Eukaryota</taxon>
        <taxon>Viridiplantae</taxon>
        <taxon>Streptophyta</taxon>
        <taxon>Embryophyta</taxon>
        <taxon>Tracheophyta</taxon>
        <taxon>Spermatophyta</taxon>
        <taxon>Magnoliopsida</taxon>
        <taxon>eudicotyledons</taxon>
        <taxon>Gunneridae</taxon>
        <taxon>Pentapetalae</taxon>
        <taxon>rosids</taxon>
        <taxon>fabids</taxon>
        <taxon>Malpighiales</taxon>
        <taxon>Salicaceae</taxon>
        <taxon>Saliceae</taxon>
        <taxon>Salix</taxon>
    </lineage>
</organism>
<evidence type="ECO:0000313" key="2">
    <source>
        <dbReference type="Proteomes" id="UP001141253"/>
    </source>
</evidence>
<protein>
    <submittedName>
        <fullName evidence="1">Uncharacterized protein</fullName>
    </submittedName>
</protein>
<sequence>MVVRSFLSTILQDMELHTCCLWSEEINPIRRQQMPTFQTHNNESSYELGCVKPTAESKATKLFNM</sequence>
<reference evidence="1" key="2">
    <citation type="journal article" date="2023" name="Int. J. Mol. Sci.">
        <title>De Novo Assembly and Annotation of 11 Diverse Shrub Willow (Salix) Genomes Reveals Novel Gene Organization in Sex-Linked Regions.</title>
        <authorList>
            <person name="Hyden B."/>
            <person name="Feng K."/>
            <person name="Yates T.B."/>
            <person name="Jawdy S."/>
            <person name="Cereghino C."/>
            <person name="Smart L.B."/>
            <person name="Muchero W."/>
        </authorList>
    </citation>
    <scope>NUCLEOTIDE SEQUENCE</scope>
    <source>
        <tissue evidence="1">Shoot tip</tissue>
    </source>
</reference>
<dbReference type="EMBL" id="JAPFFI010000027">
    <property type="protein sequence ID" value="KAJ6301939.1"/>
    <property type="molecule type" value="Genomic_DNA"/>
</dbReference>
<keyword evidence="2" id="KW-1185">Reference proteome</keyword>
<dbReference type="Proteomes" id="UP001141253">
    <property type="component" value="Chromosome 16"/>
</dbReference>
<reference evidence="1" key="1">
    <citation type="submission" date="2022-10" db="EMBL/GenBank/DDBJ databases">
        <authorList>
            <person name="Hyden B.L."/>
            <person name="Feng K."/>
            <person name="Yates T."/>
            <person name="Jawdy S."/>
            <person name="Smart L.B."/>
            <person name="Muchero W."/>
        </authorList>
    </citation>
    <scope>NUCLEOTIDE SEQUENCE</scope>
    <source>
        <tissue evidence="1">Shoot tip</tissue>
    </source>
</reference>
<name>A0ABQ8ZJE0_9ROSI</name>
<proteinExistence type="predicted"/>
<comment type="caution">
    <text evidence="1">The sequence shown here is derived from an EMBL/GenBank/DDBJ whole genome shotgun (WGS) entry which is preliminary data.</text>
</comment>